<name>A0A923TA88_9BACT</name>
<evidence type="ECO:0000259" key="6">
    <source>
        <dbReference type="PROSITE" id="PS51352"/>
    </source>
</evidence>
<dbReference type="GO" id="GO:0046872">
    <property type="term" value="F:metal ion binding"/>
    <property type="evidence" value="ECO:0007669"/>
    <property type="project" value="UniProtKB-KW"/>
</dbReference>
<feature type="chain" id="PRO_5036814120" evidence="5">
    <location>
        <begin position="18"/>
        <end position="233"/>
    </location>
</feature>
<protein>
    <submittedName>
        <fullName evidence="7">SCO family protein</fullName>
    </submittedName>
</protein>
<dbReference type="CDD" id="cd02968">
    <property type="entry name" value="SCO"/>
    <property type="match status" value="1"/>
</dbReference>
<feature type="signal peptide" evidence="5">
    <location>
        <begin position="1"/>
        <end position="17"/>
    </location>
</feature>
<dbReference type="AlphaFoldDB" id="A0A923TA88"/>
<proteinExistence type="inferred from homology"/>
<feature type="binding site" evidence="3">
    <location>
        <position position="193"/>
    </location>
    <ligand>
        <name>Cu cation</name>
        <dbReference type="ChEBI" id="CHEBI:23378"/>
    </ligand>
</feature>
<dbReference type="SUPFAM" id="SSF52833">
    <property type="entry name" value="Thioredoxin-like"/>
    <property type="match status" value="1"/>
</dbReference>
<organism evidence="7 8">
    <name type="scientific">Neolewinella lacunae</name>
    <dbReference type="NCBI Taxonomy" id="1517758"/>
    <lineage>
        <taxon>Bacteria</taxon>
        <taxon>Pseudomonadati</taxon>
        <taxon>Bacteroidota</taxon>
        <taxon>Saprospiria</taxon>
        <taxon>Saprospirales</taxon>
        <taxon>Lewinellaceae</taxon>
        <taxon>Neolewinella</taxon>
    </lineage>
</organism>
<evidence type="ECO:0000256" key="1">
    <source>
        <dbReference type="ARBA" id="ARBA00010996"/>
    </source>
</evidence>
<evidence type="ECO:0000313" key="7">
    <source>
        <dbReference type="EMBL" id="MBC6996294.1"/>
    </source>
</evidence>
<evidence type="ECO:0000256" key="2">
    <source>
        <dbReference type="ARBA" id="ARBA00023008"/>
    </source>
</evidence>
<dbReference type="InterPro" id="IPR003782">
    <property type="entry name" value="SCO1/SenC"/>
</dbReference>
<dbReference type="Pfam" id="PF02630">
    <property type="entry name" value="SCO1-SenC"/>
    <property type="match status" value="1"/>
</dbReference>
<feature type="domain" description="Thioredoxin" evidence="6">
    <location>
        <begin position="48"/>
        <end position="230"/>
    </location>
</feature>
<keyword evidence="5" id="KW-0732">Signal</keyword>
<keyword evidence="8" id="KW-1185">Reference proteome</keyword>
<gene>
    <name evidence="7" type="ORF">H9S92_19140</name>
</gene>
<dbReference type="InterPro" id="IPR036249">
    <property type="entry name" value="Thioredoxin-like_sf"/>
</dbReference>
<feature type="binding site" evidence="3">
    <location>
        <position position="104"/>
    </location>
    <ligand>
        <name>Cu cation</name>
        <dbReference type="ChEBI" id="CHEBI:23378"/>
    </ligand>
</feature>
<dbReference type="PANTHER" id="PTHR12151:SF25">
    <property type="entry name" value="LINALOOL DEHYDRATASE_ISOMERASE DOMAIN-CONTAINING PROTEIN"/>
    <property type="match status" value="1"/>
</dbReference>
<evidence type="ECO:0000256" key="4">
    <source>
        <dbReference type="PIRSR" id="PIRSR603782-2"/>
    </source>
</evidence>
<dbReference type="InterPro" id="IPR013766">
    <property type="entry name" value="Thioredoxin_domain"/>
</dbReference>
<feature type="disulfide bond" description="Redox-active" evidence="4">
    <location>
        <begin position="104"/>
        <end position="108"/>
    </location>
</feature>
<comment type="similarity">
    <text evidence="1">Belongs to the SCO1/2 family.</text>
</comment>
<accession>A0A923TA88</accession>
<dbReference type="Gene3D" id="3.40.30.10">
    <property type="entry name" value="Glutaredoxin"/>
    <property type="match status" value="1"/>
</dbReference>
<keyword evidence="4" id="KW-1015">Disulfide bond</keyword>
<evidence type="ECO:0000256" key="5">
    <source>
        <dbReference type="SAM" id="SignalP"/>
    </source>
</evidence>
<dbReference type="PANTHER" id="PTHR12151">
    <property type="entry name" value="ELECTRON TRANSPORT PROTIN SCO1/SENC FAMILY MEMBER"/>
    <property type="match status" value="1"/>
</dbReference>
<reference evidence="7" key="1">
    <citation type="submission" date="2020-08" db="EMBL/GenBank/DDBJ databases">
        <title>Lewinella bacteria from marine environments.</title>
        <authorList>
            <person name="Zhong Y."/>
        </authorList>
    </citation>
    <scope>NUCLEOTIDE SEQUENCE</scope>
    <source>
        <strain evidence="7">KCTC 42187</strain>
    </source>
</reference>
<evidence type="ECO:0000313" key="8">
    <source>
        <dbReference type="Proteomes" id="UP000650081"/>
    </source>
</evidence>
<comment type="caution">
    <text evidence="7">The sequence shown here is derived from an EMBL/GenBank/DDBJ whole genome shotgun (WGS) entry which is preliminary data.</text>
</comment>
<evidence type="ECO:0000256" key="3">
    <source>
        <dbReference type="PIRSR" id="PIRSR603782-1"/>
    </source>
</evidence>
<keyword evidence="3" id="KW-0479">Metal-binding</keyword>
<dbReference type="Proteomes" id="UP000650081">
    <property type="component" value="Unassembled WGS sequence"/>
</dbReference>
<dbReference type="EMBL" id="JACSIT010000152">
    <property type="protein sequence ID" value="MBC6996294.1"/>
    <property type="molecule type" value="Genomic_DNA"/>
</dbReference>
<dbReference type="RefSeq" id="WP_187468305.1">
    <property type="nucleotide sequence ID" value="NZ_JACSIT010000152.1"/>
</dbReference>
<dbReference type="PROSITE" id="PS51352">
    <property type="entry name" value="THIOREDOXIN_2"/>
    <property type="match status" value="1"/>
</dbReference>
<keyword evidence="2 3" id="KW-0186">Copper</keyword>
<feature type="binding site" evidence="3">
    <location>
        <position position="108"/>
    </location>
    <ligand>
        <name>Cu cation</name>
        <dbReference type="ChEBI" id="CHEBI:23378"/>
    </ligand>
</feature>
<sequence>MKIRFFFLPLLCLLCFACGDGGVVSVDQDDQPDFYRRHPQDPKTGRFLVDSLGYPGNQPTDPVTGEIRPEPVRDWTYVDQDSLPFGSADLRGKVYVAEFFFTSCPTICPKVKGQMLRLEEAFADEPDFALVSFTVDPKRDTPTRMKTYAEKLGIRDQSRWRFIYGDKFEIYDLDEDYLSIAEENINAPGGFDHSGYIVLVDRQGFVRSYASGLDSAEVDYLMKDIQLLLDKEG</sequence>